<name>A0A368X876_MARNT</name>
<sequence>MTLHTENDLLSSCRVRGGRNGLRPILTYYGLFMGTLMLTFWVFRNTGFVSSMASVWPLVMVMLIPGRIAKNRFIDFVVGLLISIPLILGLFWFVHLFLGVSASENFPEWFSLFAAGFVALIGLSANSLVKLMFGKSISVSYIFSNRR</sequence>
<evidence type="ECO:0000313" key="2">
    <source>
        <dbReference type="EMBL" id="RCW64035.1"/>
    </source>
</evidence>
<keyword evidence="1" id="KW-1133">Transmembrane helix</keyword>
<evidence type="ECO:0000256" key="1">
    <source>
        <dbReference type="SAM" id="Phobius"/>
    </source>
</evidence>
<dbReference type="Proteomes" id="UP000253647">
    <property type="component" value="Unassembled WGS sequence"/>
</dbReference>
<dbReference type="EMBL" id="QPJI01000016">
    <property type="protein sequence ID" value="RCW64035.1"/>
    <property type="molecule type" value="Genomic_DNA"/>
</dbReference>
<feature type="transmembrane region" description="Helical" evidence="1">
    <location>
        <begin position="73"/>
        <end position="97"/>
    </location>
</feature>
<dbReference type="AlphaFoldDB" id="A0A368X876"/>
<organism evidence="2 3">
    <name type="scientific">Marinobacter nauticus</name>
    <name type="common">Marinobacter hydrocarbonoclasticus</name>
    <name type="synonym">Marinobacter aquaeolei</name>
    <dbReference type="NCBI Taxonomy" id="2743"/>
    <lineage>
        <taxon>Bacteria</taxon>
        <taxon>Pseudomonadati</taxon>
        <taxon>Pseudomonadota</taxon>
        <taxon>Gammaproteobacteria</taxon>
        <taxon>Pseudomonadales</taxon>
        <taxon>Marinobacteraceae</taxon>
        <taxon>Marinobacter</taxon>
    </lineage>
</organism>
<evidence type="ECO:0000313" key="3">
    <source>
        <dbReference type="Proteomes" id="UP000253647"/>
    </source>
</evidence>
<proteinExistence type="predicted"/>
<keyword evidence="1" id="KW-0472">Membrane</keyword>
<comment type="caution">
    <text evidence="2">The sequence shown here is derived from an EMBL/GenBank/DDBJ whole genome shotgun (WGS) entry which is preliminary data.</text>
</comment>
<keyword evidence="1" id="KW-0812">Transmembrane</keyword>
<feature type="transmembrane region" description="Helical" evidence="1">
    <location>
        <begin position="21"/>
        <end position="42"/>
    </location>
</feature>
<accession>A0A368X876</accession>
<protein>
    <submittedName>
        <fullName evidence="2">Uncharacterized protein</fullName>
    </submittedName>
</protein>
<feature type="transmembrane region" description="Helical" evidence="1">
    <location>
        <begin position="48"/>
        <end position="66"/>
    </location>
</feature>
<gene>
    <name evidence="2" type="ORF">DET61_11676</name>
</gene>
<reference evidence="2 3" key="1">
    <citation type="submission" date="2018-07" db="EMBL/GenBank/DDBJ databases">
        <title>Freshwater and sediment microbial communities from various areas in North America, analyzing microbe dynamics in response to fracking.</title>
        <authorList>
            <person name="Lamendella R."/>
        </authorList>
    </citation>
    <scope>NUCLEOTIDE SEQUENCE [LARGE SCALE GENOMIC DNA]</scope>
    <source>
        <strain evidence="2 3">105B</strain>
    </source>
</reference>
<feature type="transmembrane region" description="Helical" evidence="1">
    <location>
        <begin position="109"/>
        <end position="129"/>
    </location>
</feature>